<dbReference type="Gene3D" id="2.60.40.10">
    <property type="entry name" value="Immunoglobulins"/>
    <property type="match status" value="2"/>
</dbReference>
<dbReference type="AlphaFoldDB" id="A0A7R9KBQ1"/>
<reference evidence="2" key="1">
    <citation type="submission" date="2020-11" db="EMBL/GenBank/DDBJ databases">
        <authorList>
            <person name="Tran Van P."/>
        </authorList>
    </citation>
    <scope>NUCLEOTIDE SEQUENCE</scope>
</reference>
<dbReference type="InterPro" id="IPR036179">
    <property type="entry name" value="Ig-like_dom_sf"/>
</dbReference>
<gene>
    <name evidence="2" type="ORF">OSB1V03_LOCUS309</name>
</gene>
<keyword evidence="1" id="KW-0732">Signal</keyword>
<keyword evidence="3" id="KW-1185">Reference proteome</keyword>
<name>A0A7R9KBQ1_9ACAR</name>
<evidence type="ECO:0000313" key="3">
    <source>
        <dbReference type="Proteomes" id="UP000759131"/>
    </source>
</evidence>
<dbReference type="Proteomes" id="UP000759131">
    <property type="component" value="Unassembled WGS sequence"/>
</dbReference>
<protein>
    <recommendedName>
        <fullName evidence="4">Ig-like domain-containing protein</fullName>
    </recommendedName>
</protein>
<evidence type="ECO:0000256" key="1">
    <source>
        <dbReference type="SAM" id="SignalP"/>
    </source>
</evidence>
<dbReference type="InterPro" id="IPR013783">
    <property type="entry name" value="Ig-like_fold"/>
</dbReference>
<dbReference type="SUPFAM" id="SSF48726">
    <property type="entry name" value="Immunoglobulin"/>
    <property type="match status" value="1"/>
</dbReference>
<sequence>MFGQILWILCLCATKRLAFTLEAEESTDIVVECVRITGMSPTQYMEKDSSGSVVLDCQFEMDERWDTMAILKWYHKGDPTSIYQWIISKDRREYSDKIEPFVDKNYSIDDKLTKFRAIRLINPPINLSGEYECSVQSMDGHDSKSTQLIIYETAKAFTMNVIEVDNGVNITCEGTGLSPQPKLTLFRITQSNDSNSINAIEVKDKTTTSLSREKSGQYTIALTSQVYEDSYTASIDVTDHYECRLMIEKTDYMETRNLAIQSGMQLSSVLLYFHKKELQIYAKLS</sequence>
<evidence type="ECO:0008006" key="4">
    <source>
        <dbReference type="Google" id="ProtNLM"/>
    </source>
</evidence>
<dbReference type="PANTHER" id="PTHR21261">
    <property type="entry name" value="BEAT PROTEIN"/>
    <property type="match status" value="1"/>
</dbReference>
<dbReference type="EMBL" id="OC854634">
    <property type="protein sequence ID" value="CAD7619811.1"/>
    <property type="molecule type" value="Genomic_DNA"/>
</dbReference>
<accession>A0A7R9KBQ1</accession>
<feature type="signal peptide" evidence="1">
    <location>
        <begin position="1"/>
        <end position="18"/>
    </location>
</feature>
<dbReference type="OrthoDB" id="6478865at2759"/>
<feature type="chain" id="PRO_5036210898" description="Ig-like domain-containing protein" evidence="1">
    <location>
        <begin position="19"/>
        <end position="285"/>
    </location>
</feature>
<proteinExistence type="predicted"/>
<organism evidence="2">
    <name type="scientific">Medioppia subpectinata</name>
    <dbReference type="NCBI Taxonomy" id="1979941"/>
    <lineage>
        <taxon>Eukaryota</taxon>
        <taxon>Metazoa</taxon>
        <taxon>Ecdysozoa</taxon>
        <taxon>Arthropoda</taxon>
        <taxon>Chelicerata</taxon>
        <taxon>Arachnida</taxon>
        <taxon>Acari</taxon>
        <taxon>Acariformes</taxon>
        <taxon>Sarcoptiformes</taxon>
        <taxon>Oribatida</taxon>
        <taxon>Brachypylina</taxon>
        <taxon>Oppioidea</taxon>
        <taxon>Oppiidae</taxon>
        <taxon>Medioppia</taxon>
    </lineage>
</organism>
<evidence type="ECO:0000313" key="2">
    <source>
        <dbReference type="EMBL" id="CAD7619811.1"/>
    </source>
</evidence>
<dbReference type="EMBL" id="CAJPIZ010000059">
    <property type="protein sequence ID" value="CAG2100241.1"/>
    <property type="molecule type" value="Genomic_DNA"/>
</dbReference>